<feature type="non-terminal residue" evidence="2">
    <location>
        <position position="1"/>
    </location>
</feature>
<dbReference type="Proteomes" id="UP000728032">
    <property type="component" value="Unassembled WGS sequence"/>
</dbReference>
<gene>
    <name evidence="2" type="ORF">ONB1V03_LOCUS2469</name>
</gene>
<feature type="compositionally biased region" description="Basic and acidic residues" evidence="1">
    <location>
        <begin position="1102"/>
        <end position="1111"/>
    </location>
</feature>
<feature type="compositionally biased region" description="Acidic residues" evidence="1">
    <location>
        <begin position="32"/>
        <end position="41"/>
    </location>
</feature>
<feature type="compositionally biased region" description="Low complexity" evidence="1">
    <location>
        <begin position="597"/>
        <end position="609"/>
    </location>
</feature>
<feature type="compositionally biased region" description="Basic and acidic residues" evidence="1">
    <location>
        <begin position="100"/>
        <end position="111"/>
    </location>
</feature>
<name>A0A7R9LEN3_9ACAR</name>
<feature type="region of interest" description="Disordered" evidence="1">
    <location>
        <begin position="764"/>
        <end position="901"/>
    </location>
</feature>
<feature type="region of interest" description="Disordered" evidence="1">
    <location>
        <begin position="678"/>
        <end position="716"/>
    </location>
</feature>
<feature type="compositionally biased region" description="Pro residues" evidence="1">
    <location>
        <begin position="702"/>
        <end position="715"/>
    </location>
</feature>
<keyword evidence="3" id="KW-1185">Reference proteome</keyword>
<feature type="region of interest" description="Disordered" evidence="1">
    <location>
        <begin position="1"/>
        <end position="194"/>
    </location>
</feature>
<feature type="compositionally biased region" description="Polar residues" evidence="1">
    <location>
        <begin position="785"/>
        <end position="796"/>
    </location>
</feature>
<dbReference type="OrthoDB" id="6537677at2759"/>
<feature type="compositionally biased region" description="Basic and acidic residues" evidence="1">
    <location>
        <begin position="1"/>
        <end position="14"/>
    </location>
</feature>
<proteinExistence type="predicted"/>
<feature type="compositionally biased region" description="Polar residues" evidence="1">
    <location>
        <begin position="865"/>
        <end position="874"/>
    </location>
</feature>
<reference evidence="2" key="1">
    <citation type="submission" date="2020-11" db="EMBL/GenBank/DDBJ databases">
        <authorList>
            <person name="Tran Van P."/>
        </authorList>
    </citation>
    <scope>NUCLEOTIDE SEQUENCE</scope>
</reference>
<protein>
    <submittedName>
        <fullName evidence="2">Uncharacterized protein</fullName>
    </submittedName>
</protein>
<feature type="region of interest" description="Disordered" evidence="1">
    <location>
        <begin position="457"/>
        <end position="491"/>
    </location>
</feature>
<feature type="region of interest" description="Disordered" evidence="1">
    <location>
        <begin position="993"/>
        <end position="1016"/>
    </location>
</feature>
<feature type="region of interest" description="Disordered" evidence="1">
    <location>
        <begin position="564"/>
        <end position="614"/>
    </location>
</feature>
<evidence type="ECO:0000313" key="3">
    <source>
        <dbReference type="Proteomes" id="UP000728032"/>
    </source>
</evidence>
<feature type="region of interest" description="Disordered" evidence="1">
    <location>
        <begin position="1068"/>
        <end position="1111"/>
    </location>
</feature>
<feature type="compositionally biased region" description="Low complexity" evidence="1">
    <location>
        <begin position="875"/>
        <end position="892"/>
    </location>
</feature>
<evidence type="ECO:0000313" key="2">
    <source>
        <dbReference type="EMBL" id="CAD7640269.1"/>
    </source>
</evidence>
<dbReference type="EMBL" id="OC915400">
    <property type="protein sequence ID" value="CAD7640269.1"/>
    <property type="molecule type" value="Genomic_DNA"/>
</dbReference>
<feature type="compositionally biased region" description="Basic and acidic residues" evidence="1">
    <location>
        <begin position="180"/>
        <end position="194"/>
    </location>
</feature>
<feature type="compositionally biased region" description="Low complexity" evidence="1">
    <location>
        <begin position="57"/>
        <end position="78"/>
    </location>
</feature>
<feature type="compositionally biased region" description="Basic and acidic residues" evidence="1">
    <location>
        <begin position="148"/>
        <end position="169"/>
    </location>
</feature>
<sequence length="1111" mass="125772">MLIQRKYEESESNGRKKSRFTASLIRTHTSDSDQEPEEDSGYEAKSGITDTTQMDPSRAVSRGSVSSSLRPFSSDFESAWGSQELLESDSSVRKKSSKSRSSDEDREHDMFQDAEESLDTIRQYGDFEAGGIERPAEYEVIDLPPTRIDVKDKASDKTPDKSGYGKESTKPSLMKTARKPRLEGRRSTSDPVRDRLSAQSIPLSSVVRRGSTAMPYHFAMPTVPVVGYMKPTVASLRARYEREEMEGTASARDRYRISEEDSYRISRAEEQMKDKKLEEERNKRYEEWLKKLDEVNVIPHSAKERVKKLEEELFRLKKASDDSEGHMARTYRRRLVESDERMERMERLERAERAERVERDSELAFPMSRKTQTKPELQYAVKLISRTTQTNEISNSDVSVNTEIDFRLMSALLDKLLIAKTSVGVQTDWKNDVIETRDVGVSTDRIFRERFAPLPTTRSMSSQTEVSALRGRKDESVATDPQITGHRHRTRSLREPLAIRLSSGVQTDQKWISRQDVACEANFSSFSSESEDSTAISAYPKGFHPKTGQLLDQSLLSHYYKSGDESGAKVLTPPRSRDQTFYRPSKTPEPIIEEYGTSPTTTSSDSSNSEGDYSCENVREIYREKYVDYKTASKPIQKSYYHMRSEEKKINFEFNDRRKHPKEKPVLETDLQNYDREPHRPELRHKLTADKRPESRHDVLPPQMPAPPITPPSKPMPSMKSIETQTNGEVTTVTEQSVPQKPVMKVSPKDLKTESKITVEVTKAHKKERSEVTSLTKMDEVSGKMSRTTHVTTSQHIPAPPLPDTQPMRRLTDPYKTYKTSSVRPQSPHRPISSPIRKAQSEVDMTPVSGVSTRPASADDLSMPAVSTSQIPTTMSYGSSMHSLKSSLKSPSPTFPRYDSTDEITVPKVGRVSIQDPMHMVLIAPPDNFNNNNKSLAMSSKNNGLFMPLDKSQWRETSSSTICTEMTTDAFKDEDGVIQKPKSISMSSDTLIETKGNESSVKTRSRTARQYGNETQEKAITNETAFTGPGGIFKNNIPYIESEPTSHAYSPPHRSSSSPVVTLVDTPEFLSPEPDQMPKIMSTKMSREERGRETPSLVTDVRASRFRPDED</sequence>
<dbReference type="EMBL" id="CAJPVJ010000575">
    <property type="protein sequence ID" value="CAG2162881.1"/>
    <property type="molecule type" value="Genomic_DNA"/>
</dbReference>
<feature type="compositionally biased region" description="Basic and acidic residues" evidence="1">
    <location>
        <begin position="678"/>
        <end position="699"/>
    </location>
</feature>
<feature type="compositionally biased region" description="Polar residues" evidence="1">
    <location>
        <begin position="457"/>
        <end position="466"/>
    </location>
</feature>
<evidence type="ECO:0000256" key="1">
    <source>
        <dbReference type="SAM" id="MobiDB-lite"/>
    </source>
</evidence>
<dbReference type="AlphaFoldDB" id="A0A7R9LEN3"/>
<accession>A0A7R9LEN3</accession>
<organism evidence="2">
    <name type="scientific">Oppiella nova</name>
    <dbReference type="NCBI Taxonomy" id="334625"/>
    <lineage>
        <taxon>Eukaryota</taxon>
        <taxon>Metazoa</taxon>
        <taxon>Ecdysozoa</taxon>
        <taxon>Arthropoda</taxon>
        <taxon>Chelicerata</taxon>
        <taxon>Arachnida</taxon>
        <taxon>Acari</taxon>
        <taxon>Acariformes</taxon>
        <taxon>Sarcoptiformes</taxon>
        <taxon>Oribatida</taxon>
        <taxon>Brachypylina</taxon>
        <taxon>Oppioidea</taxon>
        <taxon>Oppiidae</taxon>
        <taxon>Oppiella</taxon>
    </lineage>
</organism>